<dbReference type="Gene3D" id="2.40.30.40">
    <property type="entry name" value="Peptidase M42, domain 2"/>
    <property type="match status" value="1"/>
</dbReference>
<sequence>MDIKDLLKELITDHSPSGREPEAAFKVKELFGKFFDEVKVDKLGNIIGKKTGKDSKFKVMIAAHMDEIGMMVTKIEERGFIRFTFVGGIDQRILLGQEVLVHGKEIVHGIIGSKPPHLQEPDEKSKALKKEDLFIDTGLPYEQIKDIVSVGDFITFKRKPVELLNNHFASNALDDKAGIAAILCCIEELKKLVFSADVYGVATVQEEVGLRGAITSTYGIYPDIGIAVDVGHGNIPDLPEEETFKLGKGPVIALGPNIHPKIYERLKNLADEYKLPYQIDPNPSYTGTDAWSIQITRAGVPTGLISIPLRYMHTTVETLNTEDIKLIGRLLALFIASVDTEFVEGLKCY</sequence>
<dbReference type="PIRSF" id="PIRSF001123">
    <property type="entry name" value="PepA_GA"/>
    <property type="match status" value="1"/>
</dbReference>
<dbReference type="Pfam" id="PF05343">
    <property type="entry name" value="Peptidase_M42"/>
    <property type="match status" value="1"/>
</dbReference>
<dbReference type="AlphaFoldDB" id="A0A161PVI0"/>
<dbReference type="SUPFAM" id="SSF101821">
    <property type="entry name" value="Aminopeptidase/glucanase lid domain"/>
    <property type="match status" value="1"/>
</dbReference>
<feature type="binding site" evidence="8">
    <location>
        <position position="174"/>
    </location>
    <ligand>
        <name>Zn(2+)</name>
        <dbReference type="ChEBI" id="CHEBI:29105"/>
        <label>1</label>
    </ligand>
</feature>
<evidence type="ECO:0000313" key="10">
    <source>
        <dbReference type="Proteomes" id="UP000075737"/>
    </source>
</evidence>
<keyword evidence="3" id="KW-0645">Protease</keyword>
<dbReference type="SUPFAM" id="SSF53187">
    <property type="entry name" value="Zn-dependent exopeptidases"/>
    <property type="match status" value="1"/>
</dbReference>
<dbReference type="GO" id="GO:0004177">
    <property type="term" value="F:aminopeptidase activity"/>
    <property type="evidence" value="ECO:0007669"/>
    <property type="project" value="UniProtKB-UniRule"/>
</dbReference>
<dbReference type="InterPro" id="IPR008007">
    <property type="entry name" value="Peptidase_M42"/>
</dbReference>
<dbReference type="PANTHER" id="PTHR32481:SF0">
    <property type="entry name" value="AMINOPEPTIDASE YPDE-RELATED"/>
    <property type="match status" value="1"/>
</dbReference>
<comment type="similarity">
    <text evidence="1 6">Belongs to the peptidase M42 family.</text>
</comment>
<dbReference type="RefSeq" id="WP_068749056.1">
    <property type="nucleotide sequence ID" value="NZ_LOHZ01000042.1"/>
</dbReference>
<gene>
    <name evidence="9" type="primary">ysdC_3</name>
    <name evidence="9" type="ORF">ATZ99_19560</name>
</gene>
<protein>
    <submittedName>
        <fullName evidence="9">Putative aminopeptidase YsdC</fullName>
        <ecNumber evidence="9">3.4.11.-</ecNumber>
    </submittedName>
</protein>
<dbReference type="Gene3D" id="3.40.630.10">
    <property type="entry name" value="Zn peptidases"/>
    <property type="match status" value="1"/>
</dbReference>
<accession>A0A161PVI0</accession>
<feature type="binding site" evidence="8">
    <location>
        <position position="229"/>
    </location>
    <ligand>
        <name>Zn(2+)</name>
        <dbReference type="ChEBI" id="CHEBI:29105"/>
        <label>1</label>
    </ligand>
</feature>
<dbReference type="CDD" id="cd05656">
    <property type="entry name" value="M42_Frv"/>
    <property type="match status" value="1"/>
</dbReference>
<evidence type="ECO:0000256" key="8">
    <source>
        <dbReference type="PIRSR" id="PIRSR001123-2"/>
    </source>
</evidence>
<dbReference type="PANTHER" id="PTHR32481">
    <property type="entry name" value="AMINOPEPTIDASE"/>
    <property type="match status" value="1"/>
</dbReference>
<comment type="caution">
    <text evidence="9">The sequence shown here is derived from an EMBL/GenBank/DDBJ whole genome shotgun (WGS) entry which is preliminary data.</text>
</comment>
<dbReference type="STRING" id="520767.ATZ99_19560"/>
<reference evidence="9 10" key="1">
    <citation type="submission" date="2015-12" db="EMBL/GenBank/DDBJ databases">
        <title>Draft genome of Thermovenabulum gondwanense isolated from a red thermophilic microbial mat colonisisng an outflow channel of a bore well.</title>
        <authorList>
            <person name="Patel B.K."/>
        </authorList>
    </citation>
    <scope>NUCLEOTIDE SEQUENCE [LARGE SCALE GENOMIC DNA]</scope>
    <source>
        <strain evidence="9 10">R270</strain>
    </source>
</reference>
<dbReference type="InterPro" id="IPR051464">
    <property type="entry name" value="Peptidase_M42_aminopept"/>
</dbReference>
<proteinExistence type="inferred from homology"/>
<dbReference type="GO" id="GO:0006508">
    <property type="term" value="P:proteolysis"/>
    <property type="evidence" value="ECO:0007669"/>
    <property type="project" value="UniProtKB-KW"/>
</dbReference>
<keyword evidence="5 9" id="KW-0378">Hydrolase</keyword>
<comment type="cofactor">
    <cofactor evidence="8">
        <name>a divalent metal cation</name>
        <dbReference type="ChEBI" id="CHEBI:60240"/>
    </cofactor>
    <text evidence="8">Binds 2 divalent metal cations per subunit.</text>
</comment>
<dbReference type="PATRIC" id="fig|520767.4.peg.2081"/>
<evidence type="ECO:0000256" key="5">
    <source>
        <dbReference type="ARBA" id="ARBA00022801"/>
    </source>
</evidence>
<keyword evidence="4 8" id="KW-0479">Metal-binding</keyword>
<feature type="binding site" evidence="8">
    <location>
        <position position="207"/>
    </location>
    <ligand>
        <name>Zn(2+)</name>
        <dbReference type="ChEBI" id="CHEBI:29105"/>
        <label>2</label>
    </ligand>
</feature>
<feature type="binding site" evidence="8">
    <location>
        <position position="174"/>
    </location>
    <ligand>
        <name>Zn(2+)</name>
        <dbReference type="ChEBI" id="CHEBI:29105"/>
        <label>2</label>
    </ligand>
</feature>
<keyword evidence="10" id="KW-1185">Reference proteome</keyword>
<dbReference type="EC" id="3.4.11.-" evidence="9"/>
<feature type="binding site" evidence="8">
    <location>
        <position position="313"/>
    </location>
    <ligand>
        <name>Zn(2+)</name>
        <dbReference type="ChEBI" id="CHEBI:29105"/>
        <label>2</label>
    </ligand>
</feature>
<evidence type="ECO:0000256" key="6">
    <source>
        <dbReference type="PIRNR" id="PIRNR001123"/>
    </source>
</evidence>
<organism evidence="9 10">
    <name type="scientific">Thermovenabulum gondwanense</name>
    <dbReference type="NCBI Taxonomy" id="520767"/>
    <lineage>
        <taxon>Bacteria</taxon>
        <taxon>Bacillati</taxon>
        <taxon>Bacillota</taxon>
        <taxon>Clostridia</taxon>
        <taxon>Thermosediminibacterales</taxon>
        <taxon>Thermosediminibacteraceae</taxon>
        <taxon>Thermovenabulum</taxon>
    </lineage>
</organism>
<feature type="binding site" evidence="8">
    <location>
        <position position="64"/>
    </location>
    <ligand>
        <name>Zn(2+)</name>
        <dbReference type="ChEBI" id="CHEBI:29105"/>
        <label>1</label>
    </ligand>
</feature>
<evidence type="ECO:0000256" key="3">
    <source>
        <dbReference type="ARBA" id="ARBA00022670"/>
    </source>
</evidence>
<dbReference type="Proteomes" id="UP000075737">
    <property type="component" value="Unassembled WGS sequence"/>
</dbReference>
<evidence type="ECO:0000256" key="7">
    <source>
        <dbReference type="PIRSR" id="PIRSR001123-1"/>
    </source>
</evidence>
<evidence type="ECO:0000256" key="4">
    <source>
        <dbReference type="ARBA" id="ARBA00022723"/>
    </source>
</evidence>
<dbReference type="GO" id="GO:0046872">
    <property type="term" value="F:metal ion binding"/>
    <property type="evidence" value="ECO:0007669"/>
    <property type="project" value="UniProtKB-UniRule"/>
</dbReference>
<evidence type="ECO:0000313" key="9">
    <source>
        <dbReference type="EMBL" id="KYO64524.1"/>
    </source>
</evidence>
<keyword evidence="2 9" id="KW-0031">Aminopeptidase</keyword>
<dbReference type="OrthoDB" id="9772053at2"/>
<feature type="active site" description="Proton acceptor" evidence="7">
    <location>
        <position position="206"/>
    </location>
</feature>
<dbReference type="InterPro" id="IPR023367">
    <property type="entry name" value="Peptidase_M42_dom2"/>
</dbReference>
<evidence type="ECO:0000256" key="2">
    <source>
        <dbReference type="ARBA" id="ARBA00022438"/>
    </source>
</evidence>
<name>A0A161PVI0_9FIRM</name>
<evidence type="ECO:0000256" key="1">
    <source>
        <dbReference type="ARBA" id="ARBA00006272"/>
    </source>
</evidence>
<dbReference type="EMBL" id="LOHZ01000042">
    <property type="protein sequence ID" value="KYO64524.1"/>
    <property type="molecule type" value="Genomic_DNA"/>
</dbReference>